<sequence>MSVVDLLPCILKSDFLNEGTSISIQVPFNFENMSTPKQVQISISVEEFGAKEKSPYLSSSRQ</sequence>
<comment type="caution">
    <text evidence="2">The sequence shown here is derived from an EMBL/GenBank/DDBJ whole genome shotgun (WGS) entry which is preliminary data.</text>
</comment>
<gene>
    <name evidence="2" type="ORF">Fmac_025719</name>
</gene>
<evidence type="ECO:0000259" key="1">
    <source>
        <dbReference type="Pfam" id="PF24663"/>
    </source>
</evidence>
<dbReference type="Pfam" id="PF24663">
    <property type="entry name" value="DUF7651"/>
    <property type="match status" value="1"/>
</dbReference>
<reference evidence="2 3" key="1">
    <citation type="submission" date="2024-08" db="EMBL/GenBank/DDBJ databases">
        <title>Insights into the chromosomal genome structure of Flemingia macrophylla.</title>
        <authorList>
            <person name="Ding Y."/>
            <person name="Zhao Y."/>
            <person name="Bi W."/>
            <person name="Wu M."/>
            <person name="Zhao G."/>
            <person name="Gong Y."/>
            <person name="Li W."/>
            <person name="Zhang P."/>
        </authorList>
    </citation>
    <scope>NUCLEOTIDE SEQUENCE [LARGE SCALE GENOMIC DNA]</scope>
    <source>
        <strain evidence="2">DYQJB</strain>
        <tissue evidence="2">Leaf</tissue>
    </source>
</reference>
<protein>
    <recommendedName>
        <fullName evidence="1">DUF7651 domain-containing protein</fullName>
    </recommendedName>
</protein>
<dbReference type="InterPro" id="IPR056068">
    <property type="entry name" value="EMF2-like_DUF7651"/>
</dbReference>
<dbReference type="EMBL" id="JBGMDY010000008">
    <property type="protein sequence ID" value="KAL2326661.1"/>
    <property type="molecule type" value="Genomic_DNA"/>
</dbReference>
<name>A0ABD1LT80_9FABA</name>
<proteinExistence type="predicted"/>
<dbReference type="AlphaFoldDB" id="A0ABD1LT80"/>
<evidence type="ECO:0000313" key="2">
    <source>
        <dbReference type="EMBL" id="KAL2326661.1"/>
    </source>
</evidence>
<organism evidence="2 3">
    <name type="scientific">Flemingia macrophylla</name>
    <dbReference type="NCBI Taxonomy" id="520843"/>
    <lineage>
        <taxon>Eukaryota</taxon>
        <taxon>Viridiplantae</taxon>
        <taxon>Streptophyta</taxon>
        <taxon>Embryophyta</taxon>
        <taxon>Tracheophyta</taxon>
        <taxon>Spermatophyta</taxon>
        <taxon>Magnoliopsida</taxon>
        <taxon>eudicotyledons</taxon>
        <taxon>Gunneridae</taxon>
        <taxon>Pentapetalae</taxon>
        <taxon>rosids</taxon>
        <taxon>fabids</taxon>
        <taxon>Fabales</taxon>
        <taxon>Fabaceae</taxon>
        <taxon>Papilionoideae</taxon>
        <taxon>50 kb inversion clade</taxon>
        <taxon>NPAAA clade</taxon>
        <taxon>indigoferoid/millettioid clade</taxon>
        <taxon>Phaseoleae</taxon>
        <taxon>Flemingia</taxon>
    </lineage>
</organism>
<keyword evidence="3" id="KW-1185">Reference proteome</keyword>
<dbReference type="Proteomes" id="UP001603857">
    <property type="component" value="Unassembled WGS sequence"/>
</dbReference>
<feature type="domain" description="DUF7651" evidence="1">
    <location>
        <begin position="1"/>
        <end position="51"/>
    </location>
</feature>
<evidence type="ECO:0000313" key="3">
    <source>
        <dbReference type="Proteomes" id="UP001603857"/>
    </source>
</evidence>
<accession>A0ABD1LT80</accession>